<name>A0A6V7UUV0_MELEN</name>
<dbReference type="PANTHER" id="PTHR34493">
    <property type="entry name" value="PROTEIN CBG13422-RELATED"/>
    <property type="match status" value="1"/>
</dbReference>
<sequence length="174" mass="20925">MFKLFLLFFIFKLINLEPILNRKSTYYWSQRSLECINHGLNISRCSLFEEGRITELNPGCFDELNSQNKTLVYCRLKCEESDEATVLRKEPSNNHICASYHTYNLERRRRDWYIWRSGECINTTIKFVLRCGFLEIPEFFMLKINIYLNTMILQLFEILDNLNCLFISKIKYNN</sequence>
<feature type="signal peptide" evidence="1">
    <location>
        <begin position="1"/>
        <end position="16"/>
    </location>
</feature>
<evidence type="ECO:0000256" key="1">
    <source>
        <dbReference type="SAM" id="SignalP"/>
    </source>
</evidence>
<proteinExistence type="predicted"/>
<dbReference type="OrthoDB" id="5796062at2759"/>
<evidence type="ECO:0000259" key="2">
    <source>
        <dbReference type="Pfam" id="PF25096"/>
    </source>
</evidence>
<dbReference type="EMBL" id="CAJEWN010000115">
    <property type="protein sequence ID" value="CAD2166100.1"/>
    <property type="molecule type" value="Genomic_DNA"/>
</dbReference>
<dbReference type="InterPro" id="IPR056710">
    <property type="entry name" value="DUF7808"/>
</dbReference>
<feature type="domain" description="DUF7808" evidence="2">
    <location>
        <begin position="26"/>
        <end position="140"/>
    </location>
</feature>
<protein>
    <recommendedName>
        <fullName evidence="2">DUF7808 domain-containing protein</fullName>
    </recommendedName>
</protein>
<gene>
    <name evidence="3" type="ORF">MENT_LOCUS17600</name>
</gene>
<dbReference type="PANTHER" id="PTHR34493:SF1">
    <property type="entry name" value="SECRETED PROTEIN"/>
    <property type="match status" value="1"/>
</dbReference>
<accession>A0A6V7UUV0</accession>
<feature type="chain" id="PRO_5028018562" description="DUF7808 domain-containing protein" evidence="1">
    <location>
        <begin position="17"/>
        <end position="174"/>
    </location>
</feature>
<comment type="caution">
    <text evidence="3">The sequence shown here is derived from an EMBL/GenBank/DDBJ whole genome shotgun (WGS) entry which is preliminary data.</text>
</comment>
<dbReference type="Pfam" id="PF25096">
    <property type="entry name" value="DUF7808"/>
    <property type="match status" value="1"/>
</dbReference>
<dbReference type="Proteomes" id="UP000580250">
    <property type="component" value="Unassembled WGS sequence"/>
</dbReference>
<reference evidence="3 4" key="1">
    <citation type="submission" date="2020-08" db="EMBL/GenBank/DDBJ databases">
        <authorList>
            <person name="Koutsovoulos G."/>
            <person name="Danchin GJ E."/>
        </authorList>
    </citation>
    <scope>NUCLEOTIDE SEQUENCE [LARGE SCALE GENOMIC DNA]</scope>
</reference>
<evidence type="ECO:0000313" key="3">
    <source>
        <dbReference type="EMBL" id="CAD2166100.1"/>
    </source>
</evidence>
<dbReference type="AlphaFoldDB" id="A0A6V7UUV0"/>
<keyword evidence="1" id="KW-0732">Signal</keyword>
<evidence type="ECO:0000313" key="4">
    <source>
        <dbReference type="Proteomes" id="UP000580250"/>
    </source>
</evidence>
<organism evidence="3 4">
    <name type="scientific">Meloidogyne enterolobii</name>
    <name type="common">Root-knot nematode worm</name>
    <name type="synonym">Meloidogyne mayaguensis</name>
    <dbReference type="NCBI Taxonomy" id="390850"/>
    <lineage>
        <taxon>Eukaryota</taxon>
        <taxon>Metazoa</taxon>
        <taxon>Ecdysozoa</taxon>
        <taxon>Nematoda</taxon>
        <taxon>Chromadorea</taxon>
        <taxon>Rhabditida</taxon>
        <taxon>Tylenchina</taxon>
        <taxon>Tylenchomorpha</taxon>
        <taxon>Tylenchoidea</taxon>
        <taxon>Meloidogynidae</taxon>
        <taxon>Meloidogyninae</taxon>
        <taxon>Meloidogyne</taxon>
    </lineage>
</organism>